<dbReference type="InterPro" id="IPR011050">
    <property type="entry name" value="Pectin_lyase_fold/virulence"/>
</dbReference>
<evidence type="ECO:0000313" key="6">
    <source>
        <dbReference type="Proteomes" id="UP000886595"/>
    </source>
</evidence>
<keyword evidence="2 4" id="KW-0378">Hydrolase</keyword>
<comment type="caution">
    <text evidence="5">The sequence shown here is derived from an EMBL/GenBank/DDBJ whole genome shotgun (WGS) entry which is preliminary data.</text>
</comment>
<organism evidence="5 6">
    <name type="scientific">Brassica carinata</name>
    <name type="common">Ethiopian mustard</name>
    <name type="synonym">Abyssinian cabbage</name>
    <dbReference type="NCBI Taxonomy" id="52824"/>
    <lineage>
        <taxon>Eukaryota</taxon>
        <taxon>Viridiplantae</taxon>
        <taxon>Streptophyta</taxon>
        <taxon>Embryophyta</taxon>
        <taxon>Tracheophyta</taxon>
        <taxon>Spermatophyta</taxon>
        <taxon>Magnoliopsida</taxon>
        <taxon>eudicotyledons</taxon>
        <taxon>Gunneridae</taxon>
        <taxon>Pentapetalae</taxon>
        <taxon>rosids</taxon>
        <taxon>malvids</taxon>
        <taxon>Brassicales</taxon>
        <taxon>Brassicaceae</taxon>
        <taxon>Brassiceae</taxon>
        <taxon>Brassica</taxon>
    </lineage>
</organism>
<proteinExistence type="inferred from homology"/>
<protein>
    <submittedName>
        <fullName evidence="5">Uncharacterized protein</fullName>
    </submittedName>
</protein>
<dbReference type="OrthoDB" id="187139at2759"/>
<accession>A0A8X7NV55</accession>
<dbReference type="GO" id="GO:0004650">
    <property type="term" value="F:polygalacturonase activity"/>
    <property type="evidence" value="ECO:0007669"/>
    <property type="project" value="InterPro"/>
</dbReference>
<evidence type="ECO:0000256" key="2">
    <source>
        <dbReference type="ARBA" id="ARBA00022801"/>
    </source>
</evidence>
<name>A0A8X7NV55_BRACI</name>
<evidence type="ECO:0000256" key="1">
    <source>
        <dbReference type="ARBA" id="ARBA00008834"/>
    </source>
</evidence>
<evidence type="ECO:0000256" key="3">
    <source>
        <dbReference type="ARBA" id="ARBA00023295"/>
    </source>
</evidence>
<gene>
    <name evidence="5" type="ORF">Bca52824_089773</name>
</gene>
<dbReference type="AlphaFoldDB" id="A0A8X7NV55"/>
<dbReference type="SUPFAM" id="SSF51126">
    <property type="entry name" value="Pectin lyase-like"/>
    <property type="match status" value="1"/>
</dbReference>
<evidence type="ECO:0000256" key="4">
    <source>
        <dbReference type="RuleBase" id="RU361169"/>
    </source>
</evidence>
<reference evidence="5 6" key="1">
    <citation type="submission" date="2020-02" db="EMBL/GenBank/DDBJ databases">
        <authorList>
            <person name="Ma Q."/>
            <person name="Huang Y."/>
            <person name="Song X."/>
            <person name="Pei D."/>
        </authorList>
    </citation>
    <scope>NUCLEOTIDE SEQUENCE [LARGE SCALE GENOMIC DNA]</scope>
    <source>
        <strain evidence="5">Sxm20200214</strain>
        <tissue evidence="5">Leaf</tissue>
    </source>
</reference>
<dbReference type="EMBL" id="JAAMPC010001604">
    <property type="protein sequence ID" value="KAG2238913.1"/>
    <property type="molecule type" value="Genomic_DNA"/>
</dbReference>
<keyword evidence="3 4" id="KW-0326">Glycosidase</keyword>
<dbReference type="Pfam" id="PF00295">
    <property type="entry name" value="Glyco_hydro_28"/>
    <property type="match status" value="1"/>
</dbReference>
<dbReference type="InterPro" id="IPR000743">
    <property type="entry name" value="Glyco_hydro_28"/>
</dbReference>
<dbReference type="Gene3D" id="2.160.20.10">
    <property type="entry name" value="Single-stranded right-handed beta-helix, Pectin lyase-like"/>
    <property type="match status" value="1"/>
</dbReference>
<dbReference type="Proteomes" id="UP000886595">
    <property type="component" value="Unassembled WGS sequence"/>
</dbReference>
<sequence length="61" mass="6861">MVLFSLRVKRWEFKEISKIPNEKDAKGLAVRDCNMSGTTNGIRIKTWANSPGLSATTIMTF</sequence>
<evidence type="ECO:0000313" key="5">
    <source>
        <dbReference type="EMBL" id="KAG2238913.1"/>
    </source>
</evidence>
<dbReference type="InterPro" id="IPR012334">
    <property type="entry name" value="Pectin_lyas_fold"/>
</dbReference>
<dbReference type="GO" id="GO:0005975">
    <property type="term" value="P:carbohydrate metabolic process"/>
    <property type="evidence" value="ECO:0007669"/>
    <property type="project" value="InterPro"/>
</dbReference>
<comment type="similarity">
    <text evidence="1 4">Belongs to the glycosyl hydrolase 28 family.</text>
</comment>
<keyword evidence="6" id="KW-1185">Reference proteome</keyword>